<dbReference type="EMBL" id="AZJH01000005">
    <property type="protein sequence ID" value="ETD29627.1"/>
    <property type="molecule type" value="Genomic_DNA"/>
</dbReference>
<name>V8CR90_9BACT</name>
<keyword evidence="3" id="KW-1185">Reference proteome</keyword>
<comment type="caution">
    <text evidence="2">The sequence shown here is derived from an EMBL/GenBank/DDBJ whole genome shotgun (WGS) entry which is preliminary data.</text>
</comment>
<evidence type="ECO:0000313" key="3">
    <source>
        <dbReference type="Proteomes" id="UP000018727"/>
    </source>
</evidence>
<dbReference type="HOGENOM" id="CLU_2619092_0_0_10"/>
<keyword evidence="1" id="KW-1133">Transmembrane helix</keyword>
<feature type="transmembrane region" description="Helical" evidence="1">
    <location>
        <begin position="6"/>
        <end position="26"/>
    </location>
</feature>
<keyword evidence="1" id="KW-0812">Transmembrane</keyword>
<gene>
    <name evidence="2" type="ORF">HMPREF1173_00311</name>
</gene>
<protein>
    <submittedName>
        <fullName evidence="2">Uncharacterized protein</fullName>
    </submittedName>
</protein>
<reference evidence="2 3" key="1">
    <citation type="submission" date="2013-10" db="EMBL/GenBank/DDBJ databases">
        <title>The Genome Sequence of Prevotella nigrescens CC14M.</title>
        <authorList>
            <consortium name="The Broad Institute Genomics Platform"/>
            <person name="Earl A."/>
            <person name="Allen-Vercoe E."/>
            <person name="Daigneault M."/>
            <person name="Young S.K."/>
            <person name="Zeng Q."/>
            <person name="Gargeya S."/>
            <person name="Fitzgerald M."/>
            <person name="Abouelleil A."/>
            <person name="Alvarado L."/>
            <person name="Chapman S.B."/>
            <person name="Gainer-Dewar J."/>
            <person name="Goldberg J."/>
            <person name="Griggs A."/>
            <person name="Gujja S."/>
            <person name="Hansen M."/>
            <person name="Howarth C."/>
            <person name="Imamovic A."/>
            <person name="Ireland A."/>
            <person name="Larimer J."/>
            <person name="McCowan C."/>
            <person name="Murphy C."/>
            <person name="Pearson M."/>
            <person name="Poon T.W."/>
            <person name="Priest M."/>
            <person name="Roberts A."/>
            <person name="Saif S."/>
            <person name="Shea T."/>
            <person name="Sykes S."/>
            <person name="Wortman J."/>
            <person name="Nusbaum C."/>
            <person name="Birren B."/>
        </authorList>
    </citation>
    <scope>NUCLEOTIDE SEQUENCE [LARGE SCALE GENOMIC DNA]</scope>
    <source>
        <strain evidence="2 3">CC14M</strain>
    </source>
</reference>
<evidence type="ECO:0000313" key="2">
    <source>
        <dbReference type="EMBL" id="ETD29627.1"/>
    </source>
</evidence>
<proteinExistence type="predicted"/>
<sequence>MQWHFFLKTLSVCLPIYVFCPVYCLLGNSQPIVNLENFIIRILCEKYFVSYMGSIKNNKYFLFYLLILLPLQRYKGIL</sequence>
<dbReference type="AlphaFoldDB" id="V8CR90"/>
<accession>V8CR90</accession>
<organism evidence="2 3">
    <name type="scientific">Prevotella nigrescens CC14M</name>
    <dbReference type="NCBI Taxonomy" id="1073366"/>
    <lineage>
        <taxon>Bacteria</taxon>
        <taxon>Pseudomonadati</taxon>
        <taxon>Bacteroidota</taxon>
        <taxon>Bacteroidia</taxon>
        <taxon>Bacteroidales</taxon>
        <taxon>Prevotellaceae</taxon>
        <taxon>Prevotella</taxon>
    </lineage>
</organism>
<keyword evidence="1" id="KW-0472">Membrane</keyword>
<evidence type="ECO:0000256" key="1">
    <source>
        <dbReference type="SAM" id="Phobius"/>
    </source>
</evidence>
<dbReference type="Proteomes" id="UP000018727">
    <property type="component" value="Unassembled WGS sequence"/>
</dbReference>